<dbReference type="InterPro" id="IPR017930">
    <property type="entry name" value="Myb_dom"/>
</dbReference>
<dbReference type="CDD" id="cd00167">
    <property type="entry name" value="SANT"/>
    <property type="match status" value="2"/>
</dbReference>
<dbReference type="VEuPathDB" id="TrichDB:TVAGG3_0342240"/>
<dbReference type="SMR" id="A2F2X6"/>
<evidence type="ECO:0000313" key="6">
    <source>
        <dbReference type="Proteomes" id="UP000001542"/>
    </source>
</evidence>
<organism evidence="5 6">
    <name type="scientific">Trichomonas vaginalis (strain ATCC PRA-98 / G3)</name>
    <dbReference type="NCBI Taxonomy" id="412133"/>
    <lineage>
        <taxon>Eukaryota</taxon>
        <taxon>Metamonada</taxon>
        <taxon>Parabasalia</taxon>
        <taxon>Trichomonadida</taxon>
        <taxon>Trichomonadidae</taxon>
        <taxon>Trichomonas</taxon>
    </lineage>
</organism>
<dbReference type="EMBL" id="DS113590">
    <property type="protein sequence ID" value="EAY00769.1"/>
    <property type="molecule type" value="Genomic_DNA"/>
</dbReference>
<dbReference type="PROSITE" id="PS51294">
    <property type="entry name" value="HTH_MYB"/>
    <property type="match status" value="2"/>
</dbReference>
<dbReference type="GO" id="GO:0000978">
    <property type="term" value="F:RNA polymerase II cis-regulatory region sequence-specific DNA binding"/>
    <property type="evidence" value="ECO:0000318"/>
    <property type="project" value="GO_Central"/>
</dbReference>
<protein>
    <submittedName>
        <fullName evidence="5">Myb-like DNA-binding domain containing protein</fullName>
    </submittedName>
</protein>
<feature type="domain" description="HTH myb-type" evidence="4">
    <location>
        <begin position="102"/>
        <end position="156"/>
    </location>
</feature>
<feature type="domain" description="HTH myb-type" evidence="4">
    <location>
        <begin position="56"/>
        <end position="101"/>
    </location>
</feature>
<feature type="domain" description="Myb-like" evidence="3">
    <location>
        <begin position="50"/>
        <end position="101"/>
    </location>
</feature>
<dbReference type="GO" id="GO:0005634">
    <property type="term" value="C:nucleus"/>
    <property type="evidence" value="ECO:0000318"/>
    <property type="project" value="GO_Central"/>
</dbReference>
<keyword evidence="2 5" id="KW-0238">DNA-binding</keyword>
<dbReference type="KEGG" id="tva:4758591"/>
<evidence type="ECO:0000313" key="5">
    <source>
        <dbReference type="EMBL" id="EAY00769.1"/>
    </source>
</evidence>
<dbReference type="RefSeq" id="XP_001313698.1">
    <property type="nucleotide sequence ID" value="XM_001313697.1"/>
</dbReference>
<dbReference type="PANTHER" id="PTHR45614:SF25">
    <property type="entry name" value="MYB PROTEIN"/>
    <property type="match status" value="1"/>
</dbReference>
<dbReference type="SUPFAM" id="SSF46689">
    <property type="entry name" value="Homeodomain-like"/>
    <property type="match status" value="1"/>
</dbReference>
<name>A2F2X6_TRIV3</name>
<accession>A2F2X6</accession>
<dbReference type="InterPro" id="IPR050560">
    <property type="entry name" value="MYB_TF"/>
</dbReference>
<evidence type="ECO:0000259" key="4">
    <source>
        <dbReference type="PROSITE" id="PS51294"/>
    </source>
</evidence>
<reference evidence="5" key="2">
    <citation type="journal article" date="2007" name="Science">
        <title>Draft genome sequence of the sexually transmitted pathogen Trichomonas vaginalis.</title>
        <authorList>
            <person name="Carlton J.M."/>
            <person name="Hirt R.P."/>
            <person name="Silva J.C."/>
            <person name="Delcher A.L."/>
            <person name="Schatz M."/>
            <person name="Zhao Q."/>
            <person name="Wortman J.R."/>
            <person name="Bidwell S.L."/>
            <person name="Alsmark U.C.M."/>
            <person name="Besteiro S."/>
            <person name="Sicheritz-Ponten T."/>
            <person name="Noel C.J."/>
            <person name="Dacks J.B."/>
            <person name="Foster P.G."/>
            <person name="Simillion C."/>
            <person name="Van de Peer Y."/>
            <person name="Miranda-Saavedra D."/>
            <person name="Barton G.J."/>
            <person name="Westrop G.D."/>
            <person name="Mueller S."/>
            <person name="Dessi D."/>
            <person name="Fiori P.L."/>
            <person name="Ren Q."/>
            <person name="Paulsen I."/>
            <person name="Zhang H."/>
            <person name="Bastida-Corcuera F.D."/>
            <person name="Simoes-Barbosa A."/>
            <person name="Brown M.T."/>
            <person name="Hayes R.D."/>
            <person name="Mukherjee M."/>
            <person name="Okumura C.Y."/>
            <person name="Schneider R."/>
            <person name="Smith A.J."/>
            <person name="Vanacova S."/>
            <person name="Villalvazo M."/>
            <person name="Haas B.J."/>
            <person name="Pertea M."/>
            <person name="Feldblyum T.V."/>
            <person name="Utterback T.R."/>
            <person name="Shu C.L."/>
            <person name="Osoegawa K."/>
            <person name="de Jong P.J."/>
            <person name="Hrdy I."/>
            <person name="Horvathova L."/>
            <person name="Zubacova Z."/>
            <person name="Dolezal P."/>
            <person name="Malik S.B."/>
            <person name="Logsdon J.M. Jr."/>
            <person name="Henze K."/>
            <person name="Gupta A."/>
            <person name="Wang C.C."/>
            <person name="Dunne R.L."/>
            <person name="Upcroft J.A."/>
            <person name="Upcroft P."/>
            <person name="White O."/>
            <person name="Salzberg S.L."/>
            <person name="Tang P."/>
            <person name="Chiu C.-H."/>
            <person name="Lee Y.-S."/>
            <person name="Embley T.M."/>
            <person name="Coombs G.H."/>
            <person name="Mottram J.C."/>
            <person name="Tachezy J."/>
            <person name="Fraser-Liggett C.M."/>
            <person name="Johnson P.J."/>
        </authorList>
    </citation>
    <scope>NUCLEOTIDE SEQUENCE [LARGE SCALE GENOMIC DNA]</scope>
    <source>
        <strain evidence="5">G3</strain>
    </source>
</reference>
<gene>
    <name evidence="5" type="ORF">TVAG_096800</name>
</gene>
<dbReference type="AlphaFoldDB" id="A2F2X6"/>
<keyword evidence="1" id="KW-0677">Repeat</keyword>
<dbReference type="PANTHER" id="PTHR45614">
    <property type="entry name" value="MYB PROTEIN-RELATED"/>
    <property type="match status" value="1"/>
</dbReference>
<dbReference type="SMART" id="SM00717">
    <property type="entry name" value="SANT"/>
    <property type="match status" value="2"/>
</dbReference>
<dbReference type="VEuPathDB" id="TrichDB:TVAG_096800"/>
<dbReference type="InterPro" id="IPR009057">
    <property type="entry name" value="Homeodomain-like_sf"/>
</dbReference>
<dbReference type="GO" id="GO:0000981">
    <property type="term" value="F:DNA-binding transcription factor activity, RNA polymerase II-specific"/>
    <property type="evidence" value="ECO:0000318"/>
    <property type="project" value="GO_Central"/>
</dbReference>
<dbReference type="InParanoid" id="A2F2X6"/>
<dbReference type="PROSITE" id="PS50090">
    <property type="entry name" value="MYB_LIKE"/>
    <property type="match status" value="2"/>
</dbReference>
<dbReference type="Gene3D" id="1.10.10.60">
    <property type="entry name" value="Homeodomain-like"/>
    <property type="match status" value="2"/>
</dbReference>
<reference evidence="5" key="1">
    <citation type="submission" date="2006-10" db="EMBL/GenBank/DDBJ databases">
        <authorList>
            <person name="Amadeo P."/>
            <person name="Zhao Q."/>
            <person name="Wortman J."/>
            <person name="Fraser-Liggett C."/>
            <person name="Carlton J."/>
        </authorList>
    </citation>
    <scope>NUCLEOTIDE SEQUENCE</scope>
    <source>
        <strain evidence="5">G3</strain>
    </source>
</reference>
<dbReference type="Pfam" id="PF00249">
    <property type="entry name" value="Myb_DNA-binding"/>
    <property type="match status" value="2"/>
</dbReference>
<dbReference type="OrthoDB" id="2143914at2759"/>
<feature type="domain" description="Myb-like" evidence="3">
    <location>
        <begin position="102"/>
        <end position="152"/>
    </location>
</feature>
<evidence type="ECO:0000256" key="2">
    <source>
        <dbReference type="ARBA" id="ARBA00023125"/>
    </source>
</evidence>
<dbReference type="STRING" id="5722.A2F2X6"/>
<dbReference type="InterPro" id="IPR001005">
    <property type="entry name" value="SANT/Myb"/>
</dbReference>
<dbReference type="Proteomes" id="UP000001542">
    <property type="component" value="Unassembled WGS sequence"/>
</dbReference>
<dbReference type="FunFam" id="1.10.10.60:FF:000010">
    <property type="entry name" value="Transcriptional activator Myb isoform A"/>
    <property type="match status" value="1"/>
</dbReference>
<evidence type="ECO:0000259" key="3">
    <source>
        <dbReference type="PROSITE" id="PS50090"/>
    </source>
</evidence>
<dbReference type="GO" id="GO:0006355">
    <property type="term" value="P:regulation of DNA-templated transcription"/>
    <property type="evidence" value="ECO:0000318"/>
    <property type="project" value="GO_Central"/>
</dbReference>
<dbReference type="eggNOG" id="KOG0048">
    <property type="taxonomic scope" value="Eukaryota"/>
</dbReference>
<proteinExistence type="predicted"/>
<sequence>MIRQHFPEPIIPNYPVSKSTSSSINYENQSQKSSYLLTYYQNTSLESAFPSALSNGTWTPEEDQKVIDWVKEHGPTNWTKLAELIPGRAGKQCRERWHNNLDPHLVKSSWTPEEDRIIIQLQKELGNKWAKIAEHLPGRTDNAVKNRWNSALKRRLAPDYVKGKVHKPAPQPQPAKADPLKIMMLNPIADLSVISFNQQNQNSSPIECIDVSDEPFLGFDEPISTNLDLNESSTDIYDFQLDL</sequence>
<keyword evidence="6" id="KW-1185">Reference proteome</keyword>
<evidence type="ECO:0000256" key="1">
    <source>
        <dbReference type="ARBA" id="ARBA00022737"/>
    </source>
</evidence>